<evidence type="ECO:0000313" key="3">
    <source>
        <dbReference type="Proteomes" id="UP000009172"/>
    </source>
</evidence>
<dbReference type="HOGENOM" id="CLU_1118026_0_0_1"/>
<feature type="compositionally biased region" description="Basic and acidic residues" evidence="1">
    <location>
        <begin position="1"/>
        <end position="10"/>
    </location>
</feature>
<evidence type="ECO:0000313" key="2">
    <source>
        <dbReference type="EMBL" id="EGD99739.1"/>
    </source>
</evidence>
<dbReference type="Proteomes" id="UP000009172">
    <property type="component" value="Unassembled WGS sequence"/>
</dbReference>
<reference evidence="3" key="1">
    <citation type="journal article" date="2012" name="MBio">
        <title>Comparative genome analysis of Trichophyton rubrum and related dermatophytes reveals candidate genes involved in infection.</title>
        <authorList>
            <person name="Martinez D.A."/>
            <person name="Oliver B.G."/>
            <person name="Graeser Y."/>
            <person name="Goldberg J.M."/>
            <person name="Li W."/>
            <person name="Martinez-Rossi N.M."/>
            <person name="Monod M."/>
            <person name="Shelest E."/>
            <person name="Barton R.C."/>
            <person name="Birch E."/>
            <person name="Brakhage A.A."/>
            <person name="Chen Z."/>
            <person name="Gurr S.J."/>
            <person name="Heiman D."/>
            <person name="Heitman J."/>
            <person name="Kosti I."/>
            <person name="Rossi A."/>
            <person name="Saif S."/>
            <person name="Samalova M."/>
            <person name="Saunders C.W."/>
            <person name="Shea T."/>
            <person name="Summerbell R.C."/>
            <person name="Xu J."/>
            <person name="Young S."/>
            <person name="Zeng Q."/>
            <person name="Birren B.W."/>
            <person name="Cuomo C.A."/>
            <person name="White T.C."/>
        </authorList>
    </citation>
    <scope>NUCLEOTIDE SEQUENCE [LARGE SCALE GENOMIC DNA]</scope>
    <source>
        <strain evidence="3">CBS 112818</strain>
    </source>
</reference>
<name>F2S7X3_TRIT1</name>
<dbReference type="AlphaFoldDB" id="F2S7X3"/>
<dbReference type="EMBL" id="GG698525">
    <property type="protein sequence ID" value="EGD99739.1"/>
    <property type="molecule type" value="Genomic_DNA"/>
</dbReference>
<keyword evidence="3" id="KW-1185">Reference proteome</keyword>
<protein>
    <submittedName>
        <fullName evidence="2">Uncharacterized protein</fullName>
    </submittedName>
</protein>
<evidence type="ECO:0000256" key="1">
    <source>
        <dbReference type="SAM" id="MobiDB-lite"/>
    </source>
</evidence>
<sequence>KAKKRKENEKGKKKKKRRGRKKQRQRRRGRKKQRQRRRRTRVKPQWKKQGGLVRSRQTQPCVWLDFYILFFLLYGVSKKETPRRRSTTEILDVAPVFAARDEDERAKEDGGRGWRKKQSSKTKRLAGGYSFVWCVGGGRGEETDGGGGGGGSEERQQERRRRTRRRGGWRGPFFCFFFNPSSCYFSSDVQEGEKKKVRLERIRFKLGVGQAFFKVNTFSDDLLAELDQNGCIKRVTLYIPLQVLQYPYR</sequence>
<feature type="non-terminal residue" evidence="2">
    <location>
        <position position="1"/>
    </location>
</feature>
<feature type="region of interest" description="Disordered" evidence="1">
    <location>
        <begin position="140"/>
        <end position="165"/>
    </location>
</feature>
<feature type="region of interest" description="Disordered" evidence="1">
    <location>
        <begin position="1"/>
        <end position="53"/>
    </location>
</feature>
<feature type="compositionally biased region" description="Basic residues" evidence="1">
    <location>
        <begin position="11"/>
        <end position="46"/>
    </location>
</feature>
<gene>
    <name evidence="2" type="ORF">TESG_08611</name>
</gene>
<proteinExistence type="predicted"/>
<accession>F2S7X3</accession>
<organism evidence="2 3">
    <name type="scientific">Trichophyton tonsurans (strain CBS 112818)</name>
    <name type="common">Scalp ringworm fungus</name>
    <dbReference type="NCBI Taxonomy" id="647933"/>
    <lineage>
        <taxon>Eukaryota</taxon>
        <taxon>Fungi</taxon>
        <taxon>Dikarya</taxon>
        <taxon>Ascomycota</taxon>
        <taxon>Pezizomycotina</taxon>
        <taxon>Eurotiomycetes</taxon>
        <taxon>Eurotiomycetidae</taxon>
        <taxon>Onygenales</taxon>
        <taxon>Arthrodermataceae</taxon>
        <taxon>Trichophyton</taxon>
    </lineage>
</organism>